<organism evidence="2 3">
    <name type="scientific">Kingdonia uniflora</name>
    <dbReference type="NCBI Taxonomy" id="39325"/>
    <lineage>
        <taxon>Eukaryota</taxon>
        <taxon>Viridiplantae</taxon>
        <taxon>Streptophyta</taxon>
        <taxon>Embryophyta</taxon>
        <taxon>Tracheophyta</taxon>
        <taxon>Spermatophyta</taxon>
        <taxon>Magnoliopsida</taxon>
        <taxon>Ranunculales</taxon>
        <taxon>Circaeasteraceae</taxon>
        <taxon>Kingdonia</taxon>
    </lineage>
</organism>
<dbReference type="OrthoDB" id="1918246at2759"/>
<proteinExistence type="predicted"/>
<feature type="region of interest" description="Disordered" evidence="1">
    <location>
        <begin position="458"/>
        <end position="490"/>
    </location>
</feature>
<feature type="non-terminal residue" evidence="2">
    <location>
        <position position="1"/>
    </location>
</feature>
<evidence type="ECO:0000256" key="1">
    <source>
        <dbReference type="SAM" id="MobiDB-lite"/>
    </source>
</evidence>
<feature type="compositionally biased region" description="Polar residues" evidence="1">
    <location>
        <begin position="528"/>
        <end position="538"/>
    </location>
</feature>
<protein>
    <recommendedName>
        <fullName evidence="4">MULE transposase domain-containing protein</fullName>
    </recommendedName>
</protein>
<feature type="region of interest" description="Disordered" evidence="1">
    <location>
        <begin position="505"/>
        <end position="545"/>
    </location>
</feature>
<accession>A0A7J7LCP0</accession>
<dbReference type="EMBL" id="JACGCM010002375">
    <property type="protein sequence ID" value="KAF6140436.1"/>
    <property type="molecule type" value="Genomic_DNA"/>
</dbReference>
<reference evidence="2 3" key="1">
    <citation type="journal article" date="2020" name="IScience">
        <title>Genome Sequencing of the Endangered Kingdonia uniflora (Circaeasteraceae, Ranunculales) Reveals Potential Mechanisms of Evolutionary Specialization.</title>
        <authorList>
            <person name="Sun Y."/>
            <person name="Deng T."/>
            <person name="Zhang A."/>
            <person name="Moore M.J."/>
            <person name="Landis J.B."/>
            <person name="Lin N."/>
            <person name="Zhang H."/>
            <person name="Zhang X."/>
            <person name="Huang J."/>
            <person name="Zhang X."/>
            <person name="Sun H."/>
            <person name="Wang H."/>
        </authorList>
    </citation>
    <scope>NUCLEOTIDE SEQUENCE [LARGE SCALE GENOMIC DNA]</scope>
    <source>
        <strain evidence="2">TB1705</strain>
        <tissue evidence="2">Leaf</tissue>
    </source>
</reference>
<dbReference type="PANTHER" id="PTHR31973:SF187">
    <property type="entry name" value="MUTATOR TRANSPOSASE MUDRA PROTEIN"/>
    <property type="match status" value="1"/>
</dbReference>
<keyword evidence="3" id="KW-1185">Reference proteome</keyword>
<sequence>NGKHVYINSDKDLLDLWVESDEDPKGTVYIFVSASVAVGPTQFLEGTSKVNVNVAKKTIRKKKAKKTVSKVTVNVAQTVGNVSVSQEVDKVTQVCLSGDDMDGDAGDGDVSSEAGDGEPIIGDDMHGDDMNGDANNMEIDKENDNENIVQMDGDDIPSIEDFRRCGEFEELIRESENIFQVEEEEAYKKQPQSGYDKFKCEEEECSLYVYVRRTNDGYTMILRGGNFDHSCSGKLDYGNRLTNAQWVANDCEEMVRDVKIVTPADIITRIRRVYGVNISYYTVWNAKTICVEMITGCFDEGYSIMQELCRQVLLSNPGTPFLTMYPSKLTLILDRQKGSVESVSQIFPQQNHRFCFRHMWKNFKKEFRGLHLERLCWGAANAFLKSFLINLKEISLMLRFCSEYHMVVAYRRSYKGSVLRINDPLLWEKRVQTKNNPPTRVGVGIGVGVRVGVGMRGRGTRGGVVRGRAARGSEAVRVHTQASRQSTNNVIGGLTSGGAARVHIQPSQQSTNNARGGLTRGGAARVHTQASQQSTNNARGGLTRGGTLFSQPSQGSGITQASKNVNPYKKVCRPTKDKWLI</sequence>
<comment type="caution">
    <text evidence="2">The sequence shown here is derived from an EMBL/GenBank/DDBJ whole genome shotgun (WGS) entry which is preliminary data.</text>
</comment>
<gene>
    <name evidence="2" type="ORF">GIB67_030517</name>
</gene>
<evidence type="ECO:0000313" key="3">
    <source>
        <dbReference type="Proteomes" id="UP000541444"/>
    </source>
</evidence>
<dbReference type="PANTHER" id="PTHR31973">
    <property type="entry name" value="POLYPROTEIN, PUTATIVE-RELATED"/>
    <property type="match status" value="1"/>
</dbReference>
<dbReference type="AlphaFoldDB" id="A0A7J7LCP0"/>
<evidence type="ECO:0000313" key="2">
    <source>
        <dbReference type="EMBL" id="KAF6140436.1"/>
    </source>
</evidence>
<evidence type="ECO:0008006" key="4">
    <source>
        <dbReference type="Google" id="ProtNLM"/>
    </source>
</evidence>
<name>A0A7J7LCP0_9MAGN</name>
<feature type="compositionally biased region" description="Low complexity" evidence="1">
    <location>
        <begin position="514"/>
        <end position="525"/>
    </location>
</feature>
<feature type="compositionally biased region" description="Low complexity" evidence="1">
    <location>
        <begin position="108"/>
        <end position="118"/>
    </location>
</feature>
<dbReference type="Proteomes" id="UP000541444">
    <property type="component" value="Unassembled WGS sequence"/>
</dbReference>
<feature type="compositionally biased region" description="Polar residues" evidence="1">
    <location>
        <begin position="480"/>
        <end position="490"/>
    </location>
</feature>
<feature type="compositionally biased region" description="Low complexity" evidence="1">
    <location>
        <begin position="466"/>
        <end position="475"/>
    </location>
</feature>
<feature type="region of interest" description="Disordered" evidence="1">
    <location>
        <begin position="100"/>
        <end position="128"/>
    </location>
</feature>